<evidence type="ECO:0000256" key="5">
    <source>
        <dbReference type="ARBA" id="ARBA00022989"/>
    </source>
</evidence>
<evidence type="ECO:0000256" key="4">
    <source>
        <dbReference type="ARBA" id="ARBA00022692"/>
    </source>
</evidence>
<feature type="transmembrane region" description="Helical" evidence="8">
    <location>
        <begin position="173"/>
        <end position="197"/>
    </location>
</feature>
<evidence type="ECO:0000313" key="10">
    <source>
        <dbReference type="EMBL" id="MFC0046703.1"/>
    </source>
</evidence>
<evidence type="ECO:0000256" key="6">
    <source>
        <dbReference type="ARBA" id="ARBA00023136"/>
    </source>
</evidence>
<feature type="region of interest" description="Disordered" evidence="7">
    <location>
        <begin position="1"/>
        <end position="22"/>
    </location>
</feature>
<keyword evidence="4 8" id="KW-0812">Transmembrane</keyword>
<dbReference type="Gene3D" id="1.20.81.30">
    <property type="entry name" value="Type II secretion system (T2SS), domain F"/>
    <property type="match status" value="2"/>
</dbReference>
<name>A0ABV6BAZ7_9GAMM</name>
<evidence type="ECO:0000256" key="2">
    <source>
        <dbReference type="ARBA" id="ARBA00005745"/>
    </source>
</evidence>
<dbReference type="Proteomes" id="UP001589813">
    <property type="component" value="Unassembled WGS sequence"/>
</dbReference>
<gene>
    <name evidence="10" type="ORF">ACFFJP_00205</name>
</gene>
<dbReference type="PANTHER" id="PTHR30012">
    <property type="entry name" value="GENERAL SECRETION PATHWAY PROTEIN"/>
    <property type="match status" value="1"/>
</dbReference>
<organism evidence="10 11">
    <name type="scientific">Rheinheimera tilapiae</name>
    <dbReference type="NCBI Taxonomy" id="875043"/>
    <lineage>
        <taxon>Bacteria</taxon>
        <taxon>Pseudomonadati</taxon>
        <taxon>Pseudomonadota</taxon>
        <taxon>Gammaproteobacteria</taxon>
        <taxon>Chromatiales</taxon>
        <taxon>Chromatiaceae</taxon>
        <taxon>Rheinheimera</taxon>
    </lineage>
</organism>
<dbReference type="PANTHER" id="PTHR30012:SF4">
    <property type="entry name" value="MSHA BIOGENESIS PROTEIN MSHG"/>
    <property type="match status" value="1"/>
</dbReference>
<keyword evidence="11" id="KW-1185">Reference proteome</keyword>
<feature type="transmembrane region" description="Helical" evidence="8">
    <location>
        <begin position="377"/>
        <end position="398"/>
    </location>
</feature>
<dbReference type="Pfam" id="PF00482">
    <property type="entry name" value="T2SSF"/>
    <property type="match status" value="2"/>
</dbReference>
<feature type="domain" description="Type II secretion system protein GspF" evidence="9">
    <location>
        <begin position="275"/>
        <end position="396"/>
    </location>
</feature>
<evidence type="ECO:0000256" key="1">
    <source>
        <dbReference type="ARBA" id="ARBA00004651"/>
    </source>
</evidence>
<dbReference type="RefSeq" id="WP_377239258.1">
    <property type="nucleotide sequence ID" value="NZ_JBHLXP010000001.1"/>
</dbReference>
<dbReference type="InterPro" id="IPR042094">
    <property type="entry name" value="T2SS_GspF_sf"/>
</dbReference>
<evidence type="ECO:0000256" key="7">
    <source>
        <dbReference type="SAM" id="MobiDB-lite"/>
    </source>
</evidence>
<dbReference type="InterPro" id="IPR018076">
    <property type="entry name" value="T2SS_GspF_dom"/>
</dbReference>
<reference evidence="10 11" key="1">
    <citation type="submission" date="2024-09" db="EMBL/GenBank/DDBJ databases">
        <authorList>
            <person name="Sun Q."/>
            <person name="Mori K."/>
        </authorList>
    </citation>
    <scope>NUCLEOTIDE SEQUENCE [LARGE SCALE GENOMIC DNA]</scope>
    <source>
        <strain evidence="10 11">KCTC 23315</strain>
    </source>
</reference>
<sequence length="408" mass="45932">MATYRYSARDPQGRLQSGDIDAPSESAVADQLQRRQLIPLRIDAVAPARNLNIDLSGWFGPVVKLPELIVFARQMFSLMKAGIPIIRAIRGLAESTSSKALNLVLLDLAEQLEKGRSLSVAMASHAKVFNRLIVSIVHVGENTGRLDDAFAQLSDYFEQEMETRRQIKQATRYPSFVLMAIVIAMVILNIFVIPQFAAMFARFDTELPWTTQVLINTSAFFVNYWPWLLLGLALTGFALYRYLQTDDGRYRWSRYKLRLPLMGDIINRATLGRYARSFALMLRAGVPLTTALSLVAEAVDNDFMADKIREMRRNIERGESLVRVSAQSGLFTPLVMQMLAVGEETGQMDDMLQEVALFYEREVAFDLKSLTAKIEPILITVVAVMVLLLALGIFTPMWDMLSAYQKGN</sequence>
<keyword evidence="6 8" id="KW-0472">Membrane</keyword>
<keyword evidence="5 8" id="KW-1133">Transmembrane helix</keyword>
<protein>
    <submittedName>
        <fullName evidence="10">Type II secretion system F family protein</fullName>
    </submittedName>
</protein>
<feature type="transmembrane region" description="Helical" evidence="8">
    <location>
        <begin position="224"/>
        <end position="243"/>
    </location>
</feature>
<evidence type="ECO:0000259" key="9">
    <source>
        <dbReference type="Pfam" id="PF00482"/>
    </source>
</evidence>
<evidence type="ECO:0000256" key="8">
    <source>
        <dbReference type="SAM" id="Phobius"/>
    </source>
</evidence>
<evidence type="ECO:0000313" key="11">
    <source>
        <dbReference type="Proteomes" id="UP001589813"/>
    </source>
</evidence>
<dbReference type="InterPro" id="IPR003004">
    <property type="entry name" value="GspF/PilC"/>
</dbReference>
<feature type="domain" description="Type II secretion system protein GspF" evidence="9">
    <location>
        <begin position="71"/>
        <end position="194"/>
    </location>
</feature>
<comment type="similarity">
    <text evidence="2">Belongs to the GSP F family.</text>
</comment>
<keyword evidence="3" id="KW-1003">Cell membrane</keyword>
<comment type="caution">
    <text evidence="10">The sequence shown here is derived from an EMBL/GenBank/DDBJ whole genome shotgun (WGS) entry which is preliminary data.</text>
</comment>
<evidence type="ECO:0000256" key="3">
    <source>
        <dbReference type="ARBA" id="ARBA00022475"/>
    </source>
</evidence>
<comment type="subcellular location">
    <subcellularLocation>
        <location evidence="1">Cell membrane</location>
        <topology evidence="1">Multi-pass membrane protein</topology>
    </subcellularLocation>
</comment>
<accession>A0ABV6BAZ7</accession>
<dbReference type="PRINTS" id="PR00812">
    <property type="entry name" value="BCTERIALGSPF"/>
</dbReference>
<dbReference type="EMBL" id="JBHLXP010000001">
    <property type="protein sequence ID" value="MFC0046703.1"/>
    <property type="molecule type" value="Genomic_DNA"/>
</dbReference>
<proteinExistence type="inferred from homology"/>